<dbReference type="Pfam" id="PF04117">
    <property type="entry name" value="Mpv17_PMP22"/>
    <property type="match status" value="1"/>
</dbReference>
<dbReference type="Proteomes" id="UP000037035">
    <property type="component" value="Unassembled WGS sequence"/>
</dbReference>
<reference evidence="7 8" key="1">
    <citation type="submission" date="2015-08" db="EMBL/GenBank/DDBJ databases">
        <title>Next Generation Sequencing and Analysis of the Genome of Puccinia sorghi L Schw, the Causal Agent of Maize Common Rust.</title>
        <authorList>
            <person name="Rochi L."/>
            <person name="Burguener G."/>
            <person name="Darino M."/>
            <person name="Turjanski A."/>
            <person name="Kreff E."/>
            <person name="Dieguez M.J."/>
            <person name="Sacco F."/>
        </authorList>
    </citation>
    <scope>NUCLEOTIDE SEQUENCE [LARGE SCALE GENOMIC DNA]</scope>
    <source>
        <strain evidence="7 8">RO10H11247</strain>
    </source>
</reference>
<dbReference type="AlphaFoldDB" id="A0A0L6UM11"/>
<evidence type="ECO:0000256" key="2">
    <source>
        <dbReference type="ARBA" id="ARBA00006824"/>
    </source>
</evidence>
<evidence type="ECO:0000256" key="4">
    <source>
        <dbReference type="ARBA" id="ARBA00022989"/>
    </source>
</evidence>
<sequence>MIGRWGRHYLRLLQTYTLPTQICTTGKSHLHTYNSALHTLTLLTLFFLAVIFPIGDSISQHLIDKKPWKEHNVKLTKKLFLPVKTKYSRTLRSITYGGLAWAPMGKSQLDTLAYKNNRNKVLNKISYPSSMLKSKHPLVGPGRRQTDTDEYVTAVICRVGIDMAIFTSFATCYYFVCMGLLEGRSWAEIKARIQQNYRTVVCTNMGIFGPAQIINMRREVTKFVNVQHSVIPIYGRPPFLNLVSLGYNCFLATLNSKTPALLVDRADTSLIATLNNSPALVHPENLVVVANS</sequence>
<keyword evidence="5 6" id="KW-0472">Membrane</keyword>
<keyword evidence="8" id="KW-1185">Reference proteome</keyword>
<dbReference type="STRING" id="27349.A0A0L6UM11"/>
<evidence type="ECO:0000256" key="5">
    <source>
        <dbReference type="ARBA" id="ARBA00023136"/>
    </source>
</evidence>
<keyword evidence="3 6" id="KW-0812">Transmembrane</keyword>
<dbReference type="OrthoDB" id="430207at2759"/>
<evidence type="ECO:0000256" key="1">
    <source>
        <dbReference type="ARBA" id="ARBA00004141"/>
    </source>
</evidence>
<dbReference type="GO" id="GO:0016020">
    <property type="term" value="C:membrane"/>
    <property type="evidence" value="ECO:0007669"/>
    <property type="project" value="UniProtKB-SubCell"/>
</dbReference>
<comment type="similarity">
    <text evidence="2 6">Belongs to the peroxisomal membrane protein PXMP2/4 family.</text>
</comment>
<dbReference type="InterPro" id="IPR007248">
    <property type="entry name" value="Mpv17_PMP22"/>
</dbReference>
<accession>A0A0L6UM11</accession>
<dbReference type="PANTHER" id="PTHR11266:SF17">
    <property type="entry name" value="PROTEIN MPV17"/>
    <property type="match status" value="1"/>
</dbReference>
<comment type="caution">
    <text evidence="7">The sequence shown here is derived from an EMBL/GenBank/DDBJ whole genome shotgun (WGS) entry which is preliminary data.</text>
</comment>
<protein>
    <submittedName>
        <fullName evidence="7">Uncharacterized protein</fullName>
    </submittedName>
</protein>
<name>A0A0L6UM11_9BASI</name>
<organism evidence="7 8">
    <name type="scientific">Puccinia sorghi</name>
    <dbReference type="NCBI Taxonomy" id="27349"/>
    <lineage>
        <taxon>Eukaryota</taxon>
        <taxon>Fungi</taxon>
        <taxon>Dikarya</taxon>
        <taxon>Basidiomycota</taxon>
        <taxon>Pucciniomycotina</taxon>
        <taxon>Pucciniomycetes</taxon>
        <taxon>Pucciniales</taxon>
        <taxon>Pucciniaceae</taxon>
        <taxon>Puccinia</taxon>
    </lineage>
</organism>
<evidence type="ECO:0000256" key="3">
    <source>
        <dbReference type="ARBA" id="ARBA00022692"/>
    </source>
</evidence>
<dbReference type="VEuPathDB" id="FungiDB:VP01_492g3"/>
<evidence type="ECO:0000313" key="7">
    <source>
        <dbReference type="EMBL" id="KNZ49573.1"/>
    </source>
</evidence>
<feature type="transmembrane region" description="Helical" evidence="6">
    <location>
        <begin position="36"/>
        <end position="55"/>
    </location>
</feature>
<keyword evidence="4 6" id="KW-1133">Transmembrane helix</keyword>
<dbReference type="EMBL" id="LAVV01010087">
    <property type="protein sequence ID" value="KNZ49573.1"/>
    <property type="molecule type" value="Genomic_DNA"/>
</dbReference>
<dbReference type="PANTHER" id="PTHR11266">
    <property type="entry name" value="PEROXISOMAL MEMBRANE PROTEIN 2, PXMP2 MPV17"/>
    <property type="match status" value="1"/>
</dbReference>
<dbReference type="GO" id="GO:0005739">
    <property type="term" value="C:mitochondrion"/>
    <property type="evidence" value="ECO:0007669"/>
    <property type="project" value="TreeGrafter"/>
</dbReference>
<proteinExistence type="inferred from homology"/>
<comment type="subcellular location">
    <subcellularLocation>
        <location evidence="1">Membrane</location>
        <topology evidence="1">Multi-pass membrane protein</topology>
    </subcellularLocation>
</comment>
<gene>
    <name evidence="7" type="ORF">VP01_492g3</name>
</gene>
<evidence type="ECO:0000313" key="8">
    <source>
        <dbReference type="Proteomes" id="UP000037035"/>
    </source>
</evidence>
<comment type="caution">
    <text evidence="6">Lacks conserved residue(s) required for the propagation of feature annotation.</text>
</comment>
<evidence type="ECO:0000256" key="6">
    <source>
        <dbReference type="RuleBase" id="RU363053"/>
    </source>
</evidence>